<dbReference type="SMART" id="SM00530">
    <property type="entry name" value="HTH_XRE"/>
    <property type="match status" value="1"/>
</dbReference>
<dbReference type="InterPro" id="IPR018653">
    <property type="entry name" value="ScfR_C"/>
</dbReference>
<evidence type="ECO:0000256" key="3">
    <source>
        <dbReference type="ARBA" id="ARBA00023163"/>
    </source>
</evidence>
<proteinExistence type="predicted"/>
<feature type="domain" description="HTH cro/C1-type" evidence="4">
    <location>
        <begin position="11"/>
        <end position="65"/>
    </location>
</feature>
<protein>
    <submittedName>
        <fullName evidence="5">Helix-turn-helix domain-containing protein</fullName>
    </submittedName>
</protein>
<dbReference type="Pfam" id="PF09856">
    <property type="entry name" value="ScfRs"/>
    <property type="match status" value="1"/>
</dbReference>
<evidence type="ECO:0000256" key="1">
    <source>
        <dbReference type="ARBA" id="ARBA00023015"/>
    </source>
</evidence>
<dbReference type="Proteomes" id="UP000731907">
    <property type="component" value="Unassembled WGS sequence"/>
</dbReference>
<dbReference type="SUPFAM" id="SSF47413">
    <property type="entry name" value="lambda repressor-like DNA-binding domains"/>
    <property type="match status" value="1"/>
</dbReference>
<sequence length="441" mass="46201">MAMTALTGTRLRERRQALGLRQAEVAAAAGVSASYLNLIEHNRRRVSGTVLEALAAVLGVDPGVLSDEAGAGIVEDLRAAAAAAGSATGSATGAELDRADEFAGRFPGWAATVVALERRAAGLERAVEALNDRMTHDPHLSDSLHEVLSAVASVRSTAAILAETPDIEPEWQARFLRNLHQDSERLAQGSEMLVAYLDGSDLSEAAGIATPQEEMEGWLAARGWHLPELEEGGEGEAALEHEIGALASEAARVLARGFVLRAAEEARQMPLAAFNQVLAACGGDPLRVAARFGVEVTAVLRRIALRPGAEEGLVTCDGSGTLTFRKPAAGFSLPRFGAACPLWPLYAALGRPGSPVAVLVETAGRQSRRFRVLAQSRLVHPDGIGGVELREAAMLLGPVLRDQPGEVALPVGSSCRVCPRRGCPARREPSILGTGGGEDSP</sequence>
<evidence type="ECO:0000259" key="4">
    <source>
        <dbReference type="PROSITE" id="PS50943"/>
    </source>
</evidence>
<name>A0ABS6J6J7_9RHOB</name>
<keyword evidence="3" id="KW-0804">Transcription</keyword>
<keyword evidence="1" id="KW-0805">Transcription regulation</keyword>
<dbReference type="Pfam" id="PF01381">
    <property type="entry name" value="HTH_3"/>
    <property type="match status" value="1"/>
</dbReference>
<gene>
    <name evidence="5" type="ORF">GU927_016155</name>
</gene>
<comment type="caution">
    <text evidence="5">The sequence shown here is derived from an EMBL/GenBank/DDBJ whole genome shotgun (WGS) entry which is preliminary data.</text>
</comment>
<dbReference type="RefSeq" id="WP_161763500.1">
    <property type="nucleotide sequence ID" value="NZ_JAAATX020000012.1"/>
</dbReference>
<keyword evidence="6" id="KW-1185">Reference proteome</keyword>
<organism evidence="5 6">
    <name type="scientific">Paragemmobacter amnigenus</name>
    <dbReference type="NCBI Taxonomy" id="2852097"/>
    <lineage>
        <taxon>Bacteria</taxon>
        <taxon>Pseudomonadati</taxon>
        <taxon>Pseudomonadota</taxon>
        <taxon>Alphaproteobacteria</taxon>
        <taxon>Rhodobacterales</taxon>
        <taxon>Paracoccaceae</taxon>
        <taxon>Paragemmobacter</taxon>
    </lineage>
</organism>
<accession>A0ABS6J6J7</accession>
<evidence type="ECO:0000313" key="5">
    <source>
        <dbReference type="EMBL" id="MBU9699380.1"/>
    </source>
</evidence>
<dbReference type="InterPro" id="IPR010982">
    <property type="entry name" value="Lambda_DNA-bd_dom_sf"/>
</dbReference>
<dbReference type="CDD" id="cd00093">
    <property type="entry name" value="HTH_XRE"/>
    <property type="match status" value="1"/>
</dbReference>
<evidence type="ECO:0000256" key="2">
    <source>
        <dbReference type="ARBA" id="ARBA00023125"/>
    </source>
</evidence>
<dbReference type="PANTHER" id="PTHR46797">
    <property type="entry name" value="HTH-TYPE TRANSCRIPTIONAL REGULATOR"/>
    <property type="match status" value="1"/>
</dbReference>
<keyword evidence="2" id="KW-0238">DNA-binding</keyword>
<dbReference type="InterPro" id="IPR001387">
    <property type="entry name" value="Cro/C1-type_HTH"/>
</dbReference>
<dbReference type="Gene3D" id="1.10.260.40">
    <property type="entry name" value="lambda repressor-like DNA-binding domains"/>
    <property type="match status" value="1"/>
</dbReference>
<dbReference type="InterPro" id="IPR050807">
    <property type="entry name" value="TransReg_Diox_bact_type"/>
</dbReference>
<reference evidence="5 6" key="1">
    <citation type="submission" date="2021-06" db="EMBL/GenBank/DDBJ databases">
        <title>Rhodobacteraceae bacterium strain HSP-20.</title>
        <authorList>
            <person name="Chen W.-M."/>
        </authorList>
    </citation>
    <scope>NUCLEOTIDE SEQUENCE [LARGE SCALE GENOMIC DNA]</scope>
    <source>
        <strain evidence="5 6">HSP-20</strain>
    </source>
</reference>
<dbReference type="EMBL" id="JAAATX020000012">
    <property type="protein sequence ID" value="MBU9699380.1"/>
    <property type="molecule type" value="Genomic_DNA"/>
</dbReference>
<dbReference type="PROSITE" id="PS50943">
    <property type="entry name" value="HTH_CROC1"/>
    <property type="match status" value="1"/>
</dbReference>
<evidence type="ECO:0000313" key="6">
    <source>
        <dbReference type="Proteomes" id="UP000731907"/>
    </source>
</evidence>
<dbReference type="PANTHER" id="PTHR46797:SF23">
    <property type="entry name" value="HTH-TYPE TRANSCRIPTIONAL REGULATOR SUTR"/>
    <property type="match status" value="1"/>
</dbReference>